<organism evidence="11 12">
    <name type="scientific">Acacia crassicarpa</name>
    <name type="common">northern wattle</name>
    <dbReference type="NCBI Taxonomy" id="499986"/>
    <lineage>
        <taxon>Eukaryota</taxon>
        <taxon>Viridiplantae</taxon>
        <taxon>Streptophyta</taxon>
        <taxon>Embryophyta</taxon>
        <taxon>Tracheophyta</taxon>
        <taxon>Spermatophyta</taxon>
        <taxon>Magnoliopsida</taxon>
        <taxon>eudicotyledons</taxon>
        <taxon>Gunneridae</taxon>
        <taxon>Pentapetalae</taxon>
        <taxon>rosids</taxon>
        <taxon>fabids</taxon>
        <taxon>Fabales</taxon>
        <taxon>Fabaceae</taxon>
        <taxon>Caesalpinioideae</taxon>
        <taxon>mimosoid clade</taxon>
        <taxon>Acacieae</taxon>
        <taxon>Acacia</taxon>
    </lineage>
</organism>
<dbReference type="Proteomes" id="UP001293593">
    <property type="component" value="Unassembled WGS sequence"/>
</dbReference>
<dbReference type="InterPro" id="IPR011611">
    <property type="entry name" value="PfkB_dom"/>
</dbReference>
<feature type="compositionally biased region" description="Low complexity" evidence="9">
    <location>
        <begin position="79"/>
        <end position="92"/>
    </location>
</feature>
<evidence type="ECO:0000256" key="7">
    <source>
        <dbReference type="ARBA" id="ARBA00022946"/>
    </source>
</evidence>
<comment type="similarity">
    <text evidence="2">Belongs to the carbohydrate kinase PfkB family.</text>
</comment>
<dbReference type="GO" id="GO:0042793">
    <property type="term" value="P:plastid transcription"/>
    <property type="evidence" value="ECO:0007669"/>
    <property type="project" value="UniProtKB-ARBA"/>
</dbReference>
<dbReference type="EMBL" id="JAWXYG010000007">
    <property type="protein sequence ID" value="KAK4268670.1"/>
    <property type="molecule type" value="Genomic_DNA"/>
</dbReference>
<name>A0AAE1KAT4_9FABA</name>
<dbReference type="AlphaFoldDB" id="A0AAE1KAT4"/>
<keyword evidence="7" id="KW-0809">Transit peptide</keyword>
<dbReference type="GO" id="GO:0009658">
    <property type="term" value="P:chloroplast organization"/>
    <property type="evidence" value="ECO:0007669"/>
    <property type="project" value="UniProtKB-ARBA"/>
</dbReference>
<evidence type="ECO:0000256" key="8">
    <source>
        <dbReference type="ARBA" id="ARBA00058434"/>
    </source>
</evidence>
<evidence type="ECO:0000256" key="1">
    <source>
        <dbReference type="ARBA" id="ARBA00004229"/>
    </source>
</evidence>
<dbReference type="CDD" id="cd01167">
    <property type="entry name" value="bac_FRK"/>
    <property type="match status" value="1"/>
</dbReference>
<dbReference type="PANTHER" id="PTHR43085:SF10">
    <property type="entry name" value="FRUCTOKINASE-LIKE 1, CHLOROPLASTIC"/>
    <property type="match status" value="1"/>
</dbReference>
<dbReference type="Pfam" id="PF00294">
    <property type="entry name" value="PfkB"/>
    <property type="match status" value="1"/>
</dbReference>
<evidence type="ECO:0000256" key="6">
    <source>
        <dbReference type="ARBA" id="ARBA00022777"/>
    </source>
</evidence>
<comment type="caution">
    <text evidence="11">The sequence shown here is derived from an EMBL/GenBank/DDBJ whole genome shotgun (WGS) entry which is preliminary data.</text>
</comment>
<evidence type="ECO:0000313" key="11">
    <source>
        <dbReference type="EMBL" id="KAK4268670.1"/>
    </source>
</evidence>
<gene>
    <name evidence="11" type="ORF">QN277_025289</name>
</gene>
<protein>
    <recommendedName>
        <fullName evidence="10">Carbohydrate kinase PfkB domain-containing protein</fullName>
    </recommendedName>
</protein>
<dbReference type="Gene3D" id="3.40.1190.20">
    <property type="match status" value="1"/>
</dbReference>
<keyword evidence="5" id="KW-0808">Transferase</keyword>
<dbReference type="FunFam" id="3.40.1190.20:FF:000021">
    <property type="entry name" value="Fructokinase-like 2, chloroplastic"/>
    <property type="match status" value="1"/>
</dbReference>
<evidence type="ECO:0000256" key="3">
    <source>
        <dbReference type="ARBA" id="ARBA00022528"/>
    </source>
</evidence>
<evidence type="ECO:0000256" key="9">
    <source>
        <dbReference type="SAM" id="MobiDB-lite"/>
    </source>
</evidence>
<dbReference type="InterPro" id="IPR029056">
    <property type="entry name" value="Ribokinase-like"/>
</dbReference>
<dbReference type="InterPro" id="IPR050306">
    <property type="entry name" value="PfkB_Carbo_kinase"/>
</dbReference>
<keyword evidence="3" id="KW-0150">Chloroplast</keyword>
<feature type="compositionally biased region" description="Polar residues" evidence="9">
    <location>
        <begin position="127"/>
        <end position="137"/>
    </location>
</feature>
<evidence type="ECO:0000313" key="12">
    <source>
        <dbReference type="Proteomes" id="UP001293593"/>
    </source>
</evidence>
<keyword evidence="4" id="KW-0934">Plastid</keyword>
<evidence type="ECO:0000256" key="4">
    <source>
        <dbReference type="ARBA" id="ARBA00022640"/>
    </source>
</evidence>
<dbReference type="SUPFAM" id="SSF53613">
    <property type="entry name" value="Ribokinase-like"/>
    <property type="match status" value="1"/>
</dbReference>
<sequence>MASFHLLSSPLPFRSSQDSFFHPSELGNASSKVLKFQIPFKFTPFCQIKLHPVRVSVNGDNGAIETPSPQRRGRKKKPQSSPSSSSSSAPAKQSKRSRKTKVENGTLEVESAEEVAQQVETTEETKTLSPSSLNSFADSPAAKESMRWRRTLVELGAFEAKPSIETVNEAEITEEDADNYDDGMDFPYDNPPLLCCFGAVQKEFLPTVRVHQYPMDPDIYSEWKMLQWKPPEFGRAPGGPVSNVAIAHVRLGGRAAFMGKVGDDSYGDQLVLMMNKEKVQTRAVKFDSNVKTGCTYMKVKFEEGKMKMETTKESAEDSLRSSELNLSVLKEARLFHFNSEVLTSPSMQSTLFKAIALSKKFGGLVFFDPNLPLPLLKSPDETKQLINKAWSEADFVELSKTELEFLLDEEYYERKRNYRPQYYAENYEQTKSHQQDYYHYTPEEISPLWHDKLKVLFVTDGTLRIHYYTPNFHGVVVGTEDVLITPYTCDRTGSGDAIVAAIIRKLTTWPEMLENQDIMDRQLRFAVAAGIIAQWTIGAVRGFPTESAAQNLKEQVYVPSMW</sequence>
<accession>A0AAE1KAT4</accession>
<dbReference type="PANTHER" id="PTHR43085">
    <property type="entry name" value="HEXOKINASE FAMILY MEMBER"/>
    <property type="match status" value="1"/>
</dbReference>
<keyword evidence="12" id="KW-1185">Reference proteome</keyword>
<feature type="region of interest" description="Disordered" evidence="9">
    <location>
        <begin position="57"/>
        <end position="141"/>
    </location>
</feature>
<proteinExistence type="inferred from homology"/>
<reference evidence="11" key="1">
    <citation type="submission" date="2023-10" db="EMBL/GenBank/DDBJ databases">
        <title>Chromosome-level genome of the transformable northern wattle, Acacia crassicarpa.</title>
        <authorList>
            <person name="Massaro I."/>
            <person name="Sinha N.R."/>
            <person name="Poethig S."/>
            <person name="Leichty A.R."/>
        </authorList>
    </citation>
    <scope>NUCLEOTIDE SEQUENCE</scope>
    <source>
        <strain evidence="11">Acra3RX</strain>
        <tissue evidence="11">Leaf</tissue>
    </source>
</reference>
<dbReference type="GO" id="GO:0042644">
    <property type="term" value="C:chloroplast nucleoid"/>
    <property type="evidence" value="ECO:0007669"/>
    <property type="project" value="TreeGrafter"/>
</dbReference>
<comment type="subcellular location">
    <subcellularLocation>
        <location evidence="1">Plastid</location>
        <location evidence="1">Chloroplast</location>
    </subcellularLocation>
</comment>
<evidence type="ECO:0000259" key="10">
    <source>
        <dbReference type="Pfam" id="PF00294"/>
    </source>
</evidence>
<evidence type="ECO:0000256" key="5">
    <source>
        <dbReference type="ARBA" id="ARBA00022679"/>
    </source>
</evidence>
<evidence type="ECO:0000256" key="2">
    <source>
        <dbReference type="ARBA" id="ARBA00010688"/>
    </source>
</evidence>
<feature type="domain" description="Carbohydrate kinase PfkB" evidence="10">
    <location>
        <begin position="215"/>
        <end position="533"/>
    </location>
</feature>
<keyword evidence="6" id="KW-0418">Kinase</keyword>
<dbReference type="GO" id="GO:0016301">
    <property type="term" value="F:kinase activity"/>
    <property type="evidence" value="ECO:0007669"/>
    <property type="project" value="UniProtKB-KW"/>
</dbReference>
<comment type="function">
    <text evidence="8">Required for proper chloroplast development, most likely through regulating plastid-encoded polymerase (PEP) dependent chloroplast transcription. Acts as a component of the transcriptionally active plastid chromosome that is required for plastid gene expression.</text>
</comment>